<organism evidence="5 6">
    <name type="scientific">Amycolatopsis saalfeldensis</name>
    <dbReference type="NCBI Taxonomy" id="394193"/>
    <lineage>
        <taxon>Bacteria</taxon>
        <taxon>Bacillati</taxon>
        <taxon>Actinomycetota</taxon>
        <taxon>Actinomycetes</taxon>
        <taxon>Pseudonocardiales</taxon>
        <taxon>Pseudonocardiaceae</taxon>
        <taxon>Amycolatopsis</taxon>
    </lineage>
</organism>
<evidence type="ECO:0000259" key="4">
    <source>
        <dbReference type="Pfam" id="PF00135"/>
    </source>
</evidence>
<name>A0A1H8VHV9_9PSEU</name>
<reference evidence="5 6" key="1">
    <citation type="submission" date="2016-10" db="EMBL/GenBank/DDBJ databases">
        <authorList>
            <person name="de Groot N.N."/>
        </authorList>
    </citation>
    <scope>NUCLEOTIDE SEQUENCE [LARGE SCALE GENOMIC DNA]</scope>
    <source>
        <strain evidence="5 6">DSM 44993</strain>
    </source>
</reference>
<comment type="similarity">
    <text evidence="1 3">Belongs to the type-B carboxylesterase/lipase family.</text>
</comment>
<evidence type="ECO:0000256" key="3">
    <source>
        <dbReference type="RuleBase" id="RU361235"/>
    </source>
</evidence>
<dbReference type="PROSITE" id="PS00122">
    <property type="entry name" value="CARBOXYLESTERASE_B_1"/>
    <property type="match status" value="1"/>
</dbReference>
<feature type="domain" description="Carboxylesterase type B" evidence="4">
    <location>
        <begin position="4"/>
        <end position="457"/>
    </location>
</feature>
<accession>A0A1H8VHV9</accession>
<dbReference type="Proteomes" id="UP000198582">
    <property type="component" value="Unassembled WGS sequence"/>
</dbReference>
<dbReference type="RefSeq" id="WP_218156763.1">
    <property type="nucleotide sequence ID" value="NZ_FOEF01000004.1"/>
</dbReference>
<keyword evidence="2 3" id="KW-0378">Hydrolase</keyword>
<dbReference type="InterPro" id="IPR002018">
    <property type="entry name" value="CarbesteraseB"/>
</dbReference>
<dbReference type="AlphaFoldDB" id="A0A1H8VHV9"/>
<evidence type="ECO:0000313" key="5">
    <source>
        <dbReference type="EMBL" id="SEP15005.1"/>
    </source>
</evidence>
<dbReference type="GO" id="GO:0016787">
    <property type="term" value="F:hydrolase activity"/>
    <property type="evidence" value="ECO:0007669"/>
    <property type="project" value="UniProtKB-KW"/>
</dbReference>
<keyword evidence="6" id="KW-1185">Reference proteome</keyword>
<dbReference type="Gene3D" id="3.40.50.1820">
    <property type="entry name" value="alpha/beta hydrolase"/>
    <property type="match status" value="1"/>
</dbReference>
<dbReference type="PANTHER" id="PTHR11559">
    <property type="entry name" value="CARBOXYLESTERASE"/>
    <property type="match status" value="1"/>
</dbReference>
<dbReference type="InterPro" id="IPR029058">
    <property type="entry name" value="AB_hydrolase_fold"/>
</dbReference>
<evidence type="ECO:0000256" key="2">
    <source>
        <dbReference type="ARBA" id="ARBA00022801"/>
    </source>
</evidence>
<dbReference type="Pfam" id="PF00135">
    <property type="entry name" value="COesterase"/>
    <property type="match status" value="1"/>
</dbReference>
<protein>
    <recommendedName>
        <fullName evidence="3">Carboxylic ester hydrolase</fullName>
        <ecNumber evidence="3">3.1.1.-</ecNumber>
    </recommendedName>
</protein>
<evidence type="ECO:0000256" key="1">
    <source>
        <dbReference type="ARBA" id="ARBA00005964"/>
    </source>
</evidence>
<evidence type="ECO:0000313" key="6">
    <source>
        <dbReference type="Proteomes" id="UP000198582"/>
    </source>
</evidence>
<dbReference type="SUPFAM" id="SSF53474">
    <property type="entry name" value="alpha/beta-Hydrolases"/>
    <property type="match status" value="1"/>
</dbReference>
<dbReference type="EC" id="3.1.1.-" evidence="3"/>
<dbReference type="InterPro" id="IPR050309">
    <property type="entry name" value="Type-B_Carboxylest/Lipase"/>
</dbReference>
<dbReference type="EMBL" id="FOEF01000004">
    <property type="protein sequence ID" value="SEP15005.1"/>
    <property type="molecule type" value="Genomic_DNA"/>
</dbReference>
<sequence>MTSRITDTTSGKINGVDQGGVVSFRGIPYAASPIGELRFAPPSPHAGWAGVREATQAGPAVPQPASRLERVMGPRVPDWDEDGCLTVNVHVPRHAFEGGVPRPVLLWWHGGGFSSGSGGWDWYDGAKLAELGDIVVVTANYRLGALGYLYLPEIGAANLGAQDQAAALRWVSDNIAAFGGDPRTVTVGGQSAGAFSSLSLALDPETAGLVTRVLLQSTPFGVEPPDAENAAETTAEFLRLLGLPANSADAKALRALPVEQLLSAYGRLARPGRVSPPMFPVLGGPGLPRSWSQALEDGALEGKSLMLGTTRDEATAFLAFDPDVRDLTATGAIGLLAGRLGDQAHGVYREHAARLPRATPGQVFTAIQTDALFRDGTLDLADHQAAGANPVYAYQFDYQPAGDEHALGATHCAELPFLFTTFDAYPDCPMLGRPTPAARELGRAFATTVAEFVTTGSVRDWLPYAPGTPARVRHFG</sequence>
<dbReference type="InterPro" id="IPR019826">
    <property type="entry name" value="Carboxylesterase_B_AS"/>
</dbReference>
<dbReference type="STRING" id="394193.SAMN04489732_10466"/>
<gene>
    <name evidence="5" type="ORF">SAMN04489732_10466</name>
</gene>
<proteinExistence type="inferred from homology"/>